<dbReference type="InterPro" id="IPR042047">
    <property type="entry name" value="SleB_dom1"/>
</dbReference>
<dbReference type="Pfam" id="PF07486">
    <property type="entry name" value="Hydrolase_2"/>
    <property type="match status" value="1"/>
</dbReference>
<gene>
    <name evidence="3" type="ORF">H8716_11535</name>
</gene>
<evidence type="ECO:0000313" key="4">
    <source>
        <dbReference type="Proteomes" id="UP000657421"/>
    </source>
</evidence>
<name>A0ABR7NBD7_9FIRM</name>
<keyword evidence="1" id="KW-0472">Membrane</keyword>
<feature type="transmembrane region" description="Helical" evidence="1">
    <location>
        <begin position="27"/>
        <end position="45"/>
    </location>
</feature>
<evidence type="ECO:0000313" key="3">
    <source>
        <dbReference type="EMBL" id="MBC8573708.1"/>
    </source>
</evidence>
<dbReference type="InterPro" id="IPR011105">
    <property type="entry name" value="Cell_wall_hydrolase_SleB"/>
</dbReference>
<reference evidence="3 4" key="1">
    <citation type="submission" date="2020-08" db="EMBL/GenBank/DDBJ databases">
        <title>Genome public.</title>
        <authorList>
            <person name="Liu C."/>
            <person name="Sun Q."/>
        </authorList>
    </citation>
    <scope>NUCLEOTIDE SEQUENCE [LARGE SCALE GENOMIC DNA]</scope>
    <source>
        <strain evidence="3 4">NSJ-46</strain>
    </source>
</reference>
<feature type="domain" description="Cell wall hydrolase SleB" evidence="2">
    <location>
        <begin position="175"/>
        <end position="282"/>
    </location>
</feature>
<dbReference type="RefSeq" id="WP_249309002.1">
    <property type="nucleotide sequence ID" value="NZ_JACRSZ010000011.1"/>
</dbReference>
<evidence type="ECO:0000259" key="2">
    <source>
        <dbReference type="Pfam" id="PF07486"/>
    </source>
</evidence>
<protein>
    <submittedName>
        <fullName evidence="3">Cell wall hydrolase</fullName>
    </submittedName>
</protein>
<keyword evidence="1" id="KW-1133">Transmembrane helix</keyword>
<keyword evidence="3" id="KW-0378">Hydrolase</keyword>
<dbReference type="Gene3D" id="1.10.10.2520">
    <property type="entry name" value="Cell wall hydrolase SleB, domain 1"/>
    <property type="match status" value="1"/>
</dbReference>
<organism evidence="3 4">
    <name type="scientific">Jingyaoa shaoxingensis</name>
    <dbReference type="NCBI Taxonomy" id="2763671"/>
    <lineage>
        <taxon>Bacteria</taxon>
        <taxon>Bacillati</taxon>
        <taxon>Bacillota</taxon>
        <taxon>Clostridia</taxon>
        <taxon>Lachnospirales</taxon>
        <taxon>Lachnospiraceae</taxon>
        <taxon>Jingyaoa</taxon>
    </lineage>
</organism>
<keyword evidence="1" id="KW-0812">Transmembrane</keyword>
<dbReference type="GO" id="GO:0016787">
    <property type="term" value="F:hydrolase activity"/>
    <property type="evidence" value="ECO:0007669"/>
    <property type="project" value="UniProtKB-KW"/>
</dbReference>
<sequence length="291" mass="31715">MEVENILLAAMCRMIHRTRRVYRKHVAVVRVVFLAAIVFLCALGVSGGSRILISAGMGKTSGLQTGIIEVQAAEVEETEATEQLQAGLMGVVNGAITMDAYSQAASEIDTASANENILVGAARASRTERRRTSLGKSAQSAQNVFSYAREVVKSHQMPESEYYTLLQIVEAEATGEDLEGKMLIANVIMNRVRDTRFPDTIEGVVWQQIDGSAQFQPTIDGRINTVEITQSTIEAVDRVLAGEDESQGALYFMARSGSDASSIGWFEENLTPLMVHGGHEYYTLSDDKQVS</sequence>
<dbReference type="Proteomes" id="UP000657421">
    <property type="component" value="Unassembled WGS sequence"/>
</dbReference>
<comment type="caution">
    <text evidence="3">The sequence shown here is derived from an EMBL/GenBank/DDBJ whole genome shotgun (WGS) entry which is preliminary data.</text>
</comment>
<evidence type="ECO:0000256" key="1">
    <source>
        <dbReference type="SAM" id="Phobius"/>
    </source>
</evidence>
<proteinExistence type="predicted"/>
<accession>A0ABR7NBD7</accession>
<keyword evidence="4" id="KW-1185">Reference proteome</keyword>
<dbReference type="EMBL" id="JACRSZ010000011">
    <property type="protein sequence ID" value="MBC8573708.1"/>
    <property type="molecule type" value="Genomic_DNA"/>
</dbReference>